<dbReference type="SUPFAM" id="SSF56849">
    <property type="entry name" value="delta-Endotoxin (insectocide), N-terminal domain"/>
    <property type="match status" value="1"/>
</dbReference>
<proteinExistence type="inferred from homology"/>
<accession>A0ABM7PCI6</accession>
<dbReference type="EMBL" id="AP024488">
    <property type="protein sequence ID" value="BCS94765.1"/>
    <property type="molecule type" value="Genomic_DNA"/>
</dbReference>
<protein>
    <submittedName>
        <fullName evidence="5">Uncharacterized protein</fullName>
    </submittedName>
</protein>
<evidence type="ECO:0000256" key="4">
    <source>
        <dbReference type="ARBA" id="ARBA00023026"/>
    </source>
</evidence>
<dbReference type="InterPro" id="IPR036716">
    <property type="entry name" value="Pest_crys_N_sf"/>
</dbReference>
<comment type="similarity">
    <text evidence="1">Belongs to the delta endotoxin family.</text>
</comment>
<evidence type="ECO:0000256" key="3">
    <source>
        <dbReference type="ARBA" id="ARBA00022969"/>
    </source>
</evidence>
<organism evidence="5 6">
    <name type="scientific">Desulfoluna limicola</name>
    <dbReference type="NCBI Taxonomy" id="2810562"/>
    <lineage>
        <taxon>Bacteria</taxon>
        <taxon>Pseudomonadati</taxon>
        <taxon>Thermodesulfobacteriota</taxon>
        <taxon>Desulfobacteria</taxon>
        <taxon>Desulfobacterales</taxon>
        <taxon>Desulfolunaceae</taxon>
        <taxon>Desulfoluna</taxon>
    </lineage>
</organism>
<name>A0ABM7PCI6_9BACT</name>
<keyword evidence="3" id="KW-0749">Sporulation</keyword>
<dbReference type="RefSeq" id="WP_236891064.1">
    <property type="nucleotide sequence ID" value="NZ_AP024488.1"/>
</dbReference>
<evidence type="ECO:0000256" key="1">
    <source>
        <dbReference type="ARBA" id="ARBA00007819"/>
    </source>
</evidence>
<gene>
    <name evidence="5" type="ORF">DSLASN_03970</name>
</gene>
<evidence type="ECO:0000313" key="6">
    <source>
        <dbReference type="Proteomes" id="UP001320148"/>
    </source>
</evidence>
<sequence length="298" mass="33577">MTIDSPLKQLARSATDPTETAPPLLPILTDLLFADKSLGFWHAIKKQMKDLINEEDASRQLAELADPLAAIGDQLRGADEREVAELSLRLINVLKILEANDALFFLPQATAEEKVTHLPLFTPMAVLHLSTLSLLHTLAFNNSIPASAHLRYLCHTTAQYYLTYAQQAVSDAVTWRTNQLNITCTPMRSAMFGGPNLQVTCVDDHTQRTVVDEMCTAYPGTMNPMLQRTVARVNLYEERLHRKASLFWEIQVLDVLSEWNDRKTEMKRTDPPDSVHGILDDALYLIFQDISRSMMGLK</sequence>
<evidence type="ECO:0000313" key="5">
    <source>
        <dbReference type="EMBL" id="BCS94765.1"/>
    </source>
</evidence>
<keyword evidence="2" id="KW-0800">Toxin</keyword>
<dbReference type="Proteomes" id="UP001320148">
    <property type="component" value="Chromosome"/>
</dbReference>
<keyword evidence="6" id="KW-1185">Reference proteome</keyword>
<keyword evidence="4" id="KW-0843">Virulence</keyword>
<evidence type="ECO:0000256" key="2">
    <source>
        <dbReference type="ARBA" id="ARBA00022656"/>
    </source>
</evidence>
<reference evidence="5 6" key="1">
    <citation type="submission" date="2021-02" db="EMBL/GenBank/DDBJ databases">
        <title>Complete genome of Desulfoluna sp. strain ASN36.</title>
        <authorList>
            <person name="Takahashi A."/>
            <person name="Kojima H."/>
            <person name="Fukui M."/>
        </authorList>
    </citation>
    <scope>NUCLEOTIDE SEQUENCE [LARGE SCALE GENOMIC DNA]</scope>
    <source>
        <strain evidence="5 6">ASN36</strain>
    </source>
</reference>